<accession>A0A368VKS9</accession>
<keyword evidence="7" id="KW-1185">Reference proteome</keyword>
<dbReference type="RefSeq" id="WP_114382855.1">
    <property type="nucleotide sequence ID" value="NZ_QPJD01000017.1"/>
</dbReference>
<proteinExistence type="predicted"/>
<evidence type="ECO:0000313" key="7">
    <source>
        <dbReference type="Proteomes" id="UP000252415"/>
    </source>
</evidence>
<dbReference type="GO" id="GO:0016491">
    <property type="term" value="F:oxidoreductase activity"/>
    <property type="evidence" value="ECO:0007669"/>
    <property type="project" value="UniProtKB-KW"/>
</dbReference>
<dbReference type="Gene3D" id="3.50.50.60">
    <property type="entry name" value="FAD/NAD(P)-binding domain"/>
    <property type="match status" value="2"/>
</dbReference>
<evidence type="ECO:0000259" key="5">
    <source>
        <dbReference type="Pfam" id="PF07992"/>
    </source>
</evidence>
<dbReference type="InterPro" id="IPR023753">
    <property type="entry name" value="FAD/NAD-binding_dom"/>
</dbReference>
<comment type="cofactor">
    <cofactor evidence="1">
        <name>FAD</name>
        <dbReference type="ChEBI" id="CHEBI:57692"/>
    </cofactor>
</comment>
<organism evidence="6 7">
    <name type="scientific">Paenibacillus prosopidis</name>
    <dbReference type="NCBI Taxonomy" id="630520"/>
    <lineage>
        <taxon>Bacteria</taxon>
        <taxon>Bacillati</taxon>
        <taxon>Bacillota</taxon>
        <taxon>Bacilli</taxon>
        <taxon>Bacillales</taxon>
        <taxon>Paenibacillaceae</taxon>
        <taxon>Paenibacillus</taxon>
    </lineage>
</organism>
<keyword evidence="3" id="KW-0285">Flavoprotein</keyword>
<feature type="domain" description="FAD/NAD(P)-binding" evidence="5">
    <location>
        <begin position="3"/>
        <end position="284"/>
    </location>
</feature>
<comment type="caution">
    <text evidence="6">The sequence shown here is derived from an EMBL/GenBank/DDBJ whole genome shotgun (WGS) entry which is preliminary data.</text>
</comment>
<gene>
    <name evidence="6" type="ORF">DFP97_11734</name>
</gene>
<dbReference type="InterPro" id="IPR050097">
    <property type="entry name" value="Ferredoxin-NADP_redctase_2"/>
</dbReference>
<dbReference type="Pfam" id="PF07992">
    <property type="entry name" value="Pyr_redox_2"/>
    <property type="match status" value="1"/>
</dbReference>
<name>A0A368VKS9_9BACL</name>
<comment type="subunit">
    <text evidence="2">Homodimer.</text>
</comment>
<dbReference type="Proteomes" id="UP000252415">
    <property type="component" value="Unassembled WGS sequence"/>
</dbReference>
<dbReference type="PRINTS" id="PR00368">
    <property type="entry name" value="FADPNR"/>
</dbReference>
<dbReference type="InterPro" id="IPR036188">
    <property type="entry name" value="FAD/NAD-bd_sf"/>
</dbReference>
<evidence type="ECO:0000256" key="2">
    <source>
        <dbReference type="ARBA" id="ARBA00011738"/>
    </source>
</evidence>
<sequence length="299" mass="32478">MRYDCVIVGGGIAGLQAAIQLGRYRYKVAVVDSADGRSNLCRSYHNLIGWPDGISGTELRAAGRNQAERLGVRFIHATVVSANNDSEGFLLNTEGDVQIRGKRLLLATGVKDRLPDFPELLPCMGISVYVCPDCDGYEVTDKKTLVMGSGNAGAEMALTLTHWTSDLVYVNHELAAIDDQVRMRLEAHGIVYKEESIRSVLAEQSQFKGVILSDGASITCDRCFVAFGGNEVRSAVAMQLGIELMDNRHIIVDPRTKKTSVQHVWAAGDVTAHSEMVTIAMGDGSQAAVWIHKSLLTAR</sequence>
<dbReference type="AlphaFoldDB" id="A0A368VKS9"/>
<keyword evidence="4" id="KW-0560">Oxidoreductase</keyword>
<dbReference type="OrthoDB" id="9806179at2"/>
<dbReference type="PANTHER" id="PTHR48105">
    <property type="entry name" value="THIOREDOXIN REDUCTASE 1-RELATED-RELATED"/>
    <property type="match status" value="1"/>
</dbReference>
<dbReference type="PRINTS" id="PR00469">
    <property type="entry name" value="PNDRDTASEII"/>
</dbReference>
<dbReference type="EMBL" id="QPJD01000017">
    <property type="protein sequence ID" value="RCW42311.1"/>
    <property type="molecule type" value="Genomic_DNA"/>
</dbReference>
<dbReference type="SUPFAM" id="SSF51905">
    <property type="entry name" value="FAD/NAD(P)-binding domain"/>
    <property type="match status" value="1"/>
</dbReference>
<protein>
    <submittedName>
        <fullName evidence="6">Thioredoxin reductase</fullName>
    </submittedName>
</protein>
<reference evidence="6 7" key="1">
    <citation type="submission" date="2018-07" db="EMBL/GenBank/DDBJ databases">
        <title>Genomic Encyclopedia of Type Strains, Phase III (KMG-III): the genomes of soil and plant-associated and newly described type strains.</title>
        <authorList>
            <person name="Whitman W."/>
        </authorList>
    </citation>
    <scope>NUCLEOTIDE SEQUENCE [LARGE SCALE GENOMIC DNA]</scope>
    <source>
        <strain evidence="6 7">CECT 7506</strain>
    </source>
</reference>
<evidence type="ECO:0000256" key="3">
    <source>
        <dbReference type="ARBA" id="ARBA00022630"/>
    </source>
</evidence>
<evidence type="ECO:0000256" key="1">
    <source>
        <dbReference type="ARBA" id="ARBA00001974"/>
    </source>
</evidence>
<evidence type="ECO:0000313" key="6">
    <source>
        <dbReference type="EMBL" id="RCW42311.1"/>
    </source>
</evidence>
<evidence type="ECO:0000256" key="4">
    <source>
        <dbReference type="ARBA" id="ARBA00023002"/>
    </source>
</evidence>